<sequence>MEDWDEVPDNDYEDNLNAFDEIDYEESCNRVKDYEENVYADALAEEQYDADALATEQYDAWQDSQNVDDFNAEALAAEQYDAEALAAEQYDAWQDSQNVDDFNADALAAEQYDAYTVISFNDNMIKSKYTISTDINNTNDVEFDRIVKPYSQFVFQWQDSQNVDDFNAEALAAEQYDAEALAAEQYDALLDFQDVDDSNAWQEDQYEENYDAFEDTDYEYEETFIPDSDYEIDFSAPIISRPPAISNKLSMQTAAATIVRDDIVPPEIKLMSDKTSVPLYLKLLESGSEIKRDIRLVIVGEKGVGKTSLLKRLFGEEMGGVTSTNGIEIHRIKCHAEYNDGIWKKLDGKSEESELHTRLLKPFEKILKRQSKHIRKSKRMLRSKVDLHDKEEYATLLLWDFAGDEEFYHTHQTFLSADAIYLVVTKLNEADNKGAQGMFRLWMDSIHCYCRSERQNTTSGSNTNEVNELTDHRLDPPVILIGTCKDQIEIADGEEVQNACMERLCEYTAEVSLDACRHIVEEGRYCISNTKDDTTVFQKIREYISKLARTMKSWNRSYPLKFINLEKLLQEKRLQSPIISYKQIQNISTAISNPLNDEELNLFLRFHHEIRALIYFEDLPDYIILDTHWLSDAFKCIVTAEKFHRKVRSFRNKDKWEDLNQRGILHSEVLEDIFKKQETILCQHKDHILNVMEKFDILIRPITAVEEDFTPQNPSYYVPCMVKEKPECDIYEMFNVTEDKCKKSTWFCLKFSFLPPHLMHHLIASLCREYEVSKVFDPIQNKKVTALFRGTAVFDLQKTRLQKLLVSVLPNLIQIQVLEFRTNAVIKKSSFLHIADFVEGEISKIISTRFKMTNVTFEKKWECGSVKPEFVTGSNDFMEEHDTEYFCETCTASHKLIDEWSKQQVIVEGEFNFAKMGMIVLNILADVLFDLLKQDIGNVKPRSECDITYLYGEHRNLNKHIPSNAGSRRYPWGGNGMTYKTQT</sequence>
<dbReference type="InterPro" id="IPR027417">
    <property type="entry name" value="P-loop_NTPase"/>
</dbReference>
<organism evidence="3 4">
    <name type="scientific">Mytilus edulis</name>
    <name type="common">Blue mussel</name>
    <dbReference type="NCBI Taxonomy" id="6550"/>
    <lineage>
        <taxon>Eukaryota</taxon>
        <taxon>Metazoa</taxon>
        <taxon>Spiralia</taxon>
        <taxon>Lophotrochozoa</taxon>
        <taxon>Mollusca</taxon>
        <taxon>Bivalvia</taxon>
        <taxon>Autobranchia</taxon>
        <taxon>Pteriomorphia</taxon>
        <taxon>Mytilida</taxon>
        <taxon>Mytiloidea</taxon>
        <taxon>Mytilidae</taxon>
        <taxon>Mytilinae</taxon>
        <taxon>Mytilus</taxon>
    </lineage>
</organism>
<accession>A0A8S3T574</accession>
<evidence type="ECO:0000313" key="4">
    <source>
        <dbReference type="Proteomes" id="UP000683360"/>
    </source>
</evidence>
<evidence type="ECO:0000256" key="1">
    <source>
        <dbReference type="ARBA" id="ARBA00022737"/>
    </source>
</evidence>
<name>A0A8S3T574_MYTED</name>
<feature type="domain" description="COR" evidence="2">
    <location>
        <begin position="559"/>
        <end position="699"/>
    </location>
</feature>
<dbReference type="InterPro" id="IPR032171">
    <property type="entry name" value="COR-A"/>
</dbReference>
<dbReference type="AlphaFoldDB" id="A0A8S3T574"/>
<dbReference type="OrthoDB" id="5962960at2759"/>
<dbReference type="PRINTS" id="PR00449">
    <property type="entry name" value="RASTRNSFRMNG"/>
</dbReference>
<dbReference type="Pfam" id="PF08477">
    <property type="entry name" value="Roc"/>
    <property type="match status" value="1"/>
</dbReference>
<comment type="caution">
    <text evidence="3">The sequence shown here is derived from an EMBL/GenBank/DDBJ whole genome shotgun (WGS) entry which is preliminary data.</text>
</comment>
<keyword evidence="1" id="KW-0677">Repeat</keyword>
<evidence type="ECO:0000259" key="2">
    <source>
        <dbReference type="Pfam" id="PF16095"/>
    </source>
</evidence>
<proteinExistence type="predicted"/>
<dbReference type="Proteomes" id="UP000683360">
    <property type="component" value="Unassembled WGS sequence"/>
</dbReference>
<dbReference type="Pfam" id="PF16095">
    <property type="entry name" value="COR-A"/>
    <property type="match status" value="1"/>
</dbReference>
<dbReference type="Gene3D" id="3.40.50.300">
    <property type="entry name" value="P-loop containing nucleotide triphosphate hydrolases"/>
    <property type="match status" value="1"/>
</dbReference>
<keyword evidence="4" id="KW-1185">Reference proteome</keyword>
<dbReference type="Gene3D" id="1.10.10.10">
    <property type="entry name" value="Winged helix-like DNA-binding domain superfamily/Winged helix DNA-binding domain"/>
    <property type="match status" value="1"/>
</dbReference>
<dbReference type="EMBL" id="CAJPWZ010002003">
    <property type="protein sequence ID" value="CAG2228753.1"/>
    <property type="molecule type" value="Genomic_DNA"/>
</dbReference>
<reference evidence="3" key="1">
    <citation type="submission" date="2021-03" db="EMBL/GenBank/DDBJ databases">
        <authorList>
            <person name="Bekaert M."/>
        </authorList>
    </citation>
    <scope>NUCLEOTIDE SEQUENCE</scope>
</reference>
<gene>
    <name evidence="3" type="ORF">MEDL_41683</name>
</gene>
<protein>
    <recommendedName>
        <fullName evidence="2">COR domain-containing protein</fullName>
    </recommendedName>
</protein>
<dbReference type="InterPro" id="IPR036388">
    <property type="entry name" value="WH-like_DNA-bd_sf"/>
</dbReference>
<evidence type="ECO:0000313" key="3">
    <source>
        <dbReference type="EMBL" id="CAG2228753.1"/>
    </source>
</evidence>
<dbReference type="SUPFAM" id="SSF52540">
    <property type="entry name" value="P-loop containing nucleoside triphosphate hydrolases"/>
    <property type="match status" value="1"/>
</dbReference>